<dbReference type="Proteomes" id="UP000198824">
    <property type="component" value="Unassembled WGS sequence"/>
</dbReference>
<keyword evidence="7" id="KW-0732">Signal</keyword>
<reference evidence="9 10" key="1">
    <citation type="submission" date="2016-10" db="EMBL/GenBank/DDBJ databases">
        <authorList>
            <person name="de Groot N.N."/>
        </authorList>
    </citation>
    <scope>NUCLEOTIDE SEQUENCE [LARGE SCALE GENOMIC DNA]</scope>
    <source>
        <strain evidence="9 10">S5-249</strain>
    </source>
</reference>
<keyword evidence="2 6" id="KW-0349">Heme</keyword>
<gene>
    <name evidence="9" type="ORF">SAMN05192580_3473</name>
</gene>
<keyword evidence="4" id="KW-0249">Electron transport</keyword>
<dbReference type="InterPro" id="IPR002327">
    <property type="entry name" value="Cyt_c_1A/1B"/>
</dbReference>
<dbReference type="AlphaFoldDB" id="A0A1I6M578"/>
<dbReference type="RefSeq" id="WP_093316416.1">
    <property type="nucleotide sequence ID" value="NZ_FOZG01000003.1"/>
</dbReference>
<sequence length="131" mass="13187">MTAERLLAGALLIAVLIAGTAASALPPGDAAAGARAFAACAACHARIAGAPQRNGPALVAVIGKRAGAVDPGYAAYSPALKSAKLTWTAETLDAWLARPAKFVPGNRMAYPGMPDPVARANLIAFLTTPPK</sequence>
<feature type="chain" id="PRO_5011476715" evidence="7">
    <location>
        <begin position="25"/>
        <end position="131"/>
    </location>
</feature>
<dbReference type="EMBL" id="FOZG01000003">
    <property type="protein sequence ID" value="SFS10831.1"/>
    <property type="molecule type" value="Genomic_DNA"/>
</dbReference>
<evidence type="ECO:0000256" key="3">
    <source>
        <dbReference type="ARBA" id="ARBA00022723"/>
    </source>
</evidence>
<organism evidence="9 10">
    <name type="scientific">Sphingomonas jatrophae</name>
    <dbReference type="NCBI Taxonomy" id="1166337"/>
    <lineage>
        <taxon>Bacteria</taxon>
        <taxon>Pseudomonadati</taxon>
        <taxon>Pseudomonadota</taxon>
        <taxon>Alphaproteobacteria</taxon>
        <taxon>Sphingomonadales</taxon>
        <taxon>Sphingomonadaceae</taxon>
        <taxon>Sphingomonas</taxon>
    </lineage>
</organism>
<accession>A0A1I6M578</accession>
<dbReference type="InterPro" id="IPR036909">
    <property type="entry name" value="Cyt_c-like_dom_sf"/>
</dbReference>
<proteinExistence type="predicted"/>
<keyword evidence="5 6" id="KW-0408">Iron</keyword>
<dbReference type="OrthoDB" id="9805828at2"/>
<name>A0A1I6M578_9SPHN</name>
<dbReference type="InterPro" id="IPR009056">
    <property type="entry name" value="Cyt_c-like_dom"/>
</dbReference>
<dbReference type="STRING" id="1166337.SAMN05192580_3473"/>
<evidence type="ECO:0000259" key="8">
    <source>
        <dbReference type="PROSITE" id="PS51007"/>
    </source>
</evidence>
<feature type="domain" description="Cytochrome c" evidence="8">
    <location>
        <begin position="28"/>
        <end position="130"/>
    </location>
</feature>
<feature type="signal peptide" evidence="7">
    <location>
        <begin position="1"/>
        <end position="24"/>
    </location>
</feature>
<evidence type="ECO:0000256" key="6">
    <source>
        <dbReference type="PROSITE-ProRule" id="PRU00433"/>
    </source>
</evidence>
<dbReference type="PRINTS" id="PR00604">
    <property type="entry name" value="CYTCHRMECIAB"/>
</dbReference>
<keyword evidence="10" id="KW-1185">Reference proteome</keyword>
<evidence type="ECO:0000256" key="5">
    <source>
        <dbReference type="ARBA" id="ARBA00023004"/>
    </source>
</evidence>
<evidence type="ECO:0000313" key="9">
    <source>
        <dbReference type="EMBL" id="SFS10831.1"/>
    </source>
</evidence>
<evidence type="ECO:0000256" key="2">
    <source>
        <dbReference type="ARBA" id="ARBA00022617"/>
    </source>
</evidence>
<dbReference type="SUPFAM" id="SSF46626">
    <property type="entry name" value="Cytochrome c"/>
    <property type="match status" value="1"/>
</dbReference>
<dbReference type="Gene3D" id="1.10.760.10">
    <property type="entry name" value="Cytochrome c-like domain"/>
    <property type="match status" value="1"/>
</dbReference>
<dbReference type="GO" id="GO:0009055">
    <property type="term" value="F:electron transfer activity"/>
    <property type="evidence" value="ECO:0007669"/>
    <property type="project" value="InterPro"/>
</dbReference>
<evidence type="ECO:0000256" key="1">
    <source>
        <dbReference type="ARBA" id="ARBA00022448"/>
    </source>
</evidence>
<keyword evidence="3 6" id="KW-0479">Metal-binding</keyword>
<evidence type="ECO:0000256" key="7">
    <source>
        <dbReference type="SAM" id="SignalP"/>
    </source>
</evidence>
<keyword evidence="1" id="KW-0813">Transport</keyword>
<dbReference type="PROSITE" id="PS51007">
    <property type="entry name" value="CYTC"/>
    <property type="match status" value="1"/>
</dbReference>
<protein>
    <submittedName>
        <fullName evidence="9">Cytochrome c</fullName>
    </submittedName>
</protein>
<dbReference type="GO" id="GO:0046872">
    <property type="term" value="F:metal ion binding"/>
    <property type="evidence" value="ECO:0007669"/>
    <property type="project" value="UniProtKB-KW"/>
</dbReference>
<dbReference type="PANTHER" id="PTHR11961">
    <property type="entry name" value="CYTOCHROME C"/>
    <property type="match status" value="1"/>
</dbReference>
<evidence type="ECO:0000313" key="10">
    <source>
        <dbReference type="Proteomes" id="UP000198824"/>
    </source>
</evidence>
<evidence type="ECO:0000256" key="4">
    <source>
        <dbReference type="ARBA" id="ARBA00022982"/>
    </source>
</evidence>
<dbReference type="GO" id="GO:0020037">
    <property type="term" value="F:heme binding"/>
    <property type="evidence" value="ECO:0007669"/>
    <property type="project" value="InterPro"/>
</dbReference>